<dbReference type="RefSeq" id="WP_221469848.1">
    <property type="nucleotide sequence ID" value="NZ_JACHMN010000002.1"/>
</dbReference>
<gene>
    <name evidence="2" type="ORF">F4553_002165</name>
</gene>
<dbReference type="Proteomes" id="UP000587527">
    <property type="component" value="Unassembled WGS sequence"/>
</dbReference>
<keyword evidence="1" id="KW-1133">Transmembrane helix</keyword>
<protein>
    <submittedName>
        <fullName evidence="2">Uncharacterized protein</fullName>
    </submittedName>
</protein>
<dbReference type="EMBL" id="JACHMN010000002">
    <property type="protein sequence ID" value="MBB5868786.1"/>
    <property type="molecule type" value="Genomic_DNA"/>
</dbReference>
<feature type="transmembrane region" description="Helical" evidence="1">
    <location>
        <begin position="6"/>
        <end position="25"/>
    </location>
</feature>
<organism evidence="2 3">
    <name type="scientific">Allocatelliglobosispora scoriae</name>
    <dbReference type="NCBI Taxonomy" id="643052"/>
    <lineage>
        <taxon>Bacteria</taxon>
        <taxon>Bacillati</taxon>
        <taxon>Actinomycetota</taxon>
        <taxon>Actinomycetes</taxon>
        <taxon>Micromonosporales</taxon>
        <taxon>Micromonosporaceae</taxon>
        <taxon>Allocatelliglobosispora</taxon>
    </lineage>
</organism>
<keyword evidence="3" id="KW-1185">Reference proteome</keyword>
<evidence type="ECO:0000313" key="2">
    <source>
        <dbReference type="EMBL" id="MBB5868786.1"/>
    </source>
</evidence>
<proteinExistence type="predicted"/>
<sequence>MGDFLAILAILAAFAGVLGLLAWLASLARRRRVGGSVLGVVDEAFRPTSHETRIEIQVQNERMIAAPSPGDR</sequence>
<keyword evidence="1" id="KW-0812">Transmembrane</keyword>
<comment type="caution">
    <text evidence="2">The sequence shown here is derived from an EMBL/GenBank/DDBJ whole genome shotgun (WGS) entry which is preliminary data.</text>
</comment>
<reference evidence="2 3" key="1">
    <citation type="submission" date="2020-08" db="EMBL/GenBank/DDBJ databases">
        <title>Sequencing the genomes of 1000 actinobacteria strains.</title>
        <authorList>
            <person name="Klenk H.-P."/>
        </authorList>
    </citation>
    <scope>NUCLEOTIDE SEQUENCE [LARGE SCALE GENOMIC DNA]</scope>
    <source>
        <strain evidence="2 3">DSM 45362</strain>
    </source>
</reference>
<keyword evidence="1" id="KW-0472">Membrane</keyword>
<accession>A0A841BNC2</accession>
<dbReference type="AlphaFoldDB" id="A0A841BNC2"/>
<evidence type="ECO:0000256" key="1">
    <source>
        <dbReference type="SAM" id="Phobius"/>
    </source>
</evidence>
<evidence type="ECO:0000313" key="3">
    <source>
        <dbReference type="Proteomes" id="UP000587527"/>
    </source>
</evidence>
<name>A0A841BNC2_9ACTN</name>